<protein>
    <submittedName>
        <fullName evidence="1">Uncharacterized protein</fullName>
    </submittedName>
</protein>
<reference evidence="2" key="1">
    <citation type="submission" date="2016-10" db="EMBL/GenBank/DDBJ databases">
        <authorList>
            <person name="Varghese N."/>
            <person name="Submissions S."/>
        </authorList>
    </citation>
    <scope>NUCLEOTIDE SEQUENCE [LARGE SCALE GENOMIC DNA]</scope>
    <source>
        <strain evidence="2">DSM 25055</strain>
    </source>
</reference>
<dbReference type="Proteomes" id="UP000199114">
    <property type="component" value="Unassembled WGS sequence"/>
</dbReference>
<proteinExistence type="predicted"/>
<accession>A0A1H9NN69</accession>
<keyword evidence="2" id="KW-1185">Reference proteome</keyword>
<dbReference type="EMBL" id="FOFD01000005">
    <property type="protein sequence ID" value="SER37342.1"/>
    <property type="molecule type" value="Genomic_DNA"/>
</dbReference>
<evidence type="ECO:0000313" key="1">
    <source>
        <dbReference type="EMBL" id="SER37342.1"/>
    </source>
</evidence>
<gene>
    <name evidence="1" type="ORF">SAMN04489841_3667</name>
</gene>
<dbReference type="AlphaFoldDB" id="A0A1H9NN69"/>
<sequence length="237" mass="26390">MRADSLLQGVRRVDEQGERLLSVRTFSGPDPAWWVDVAMAALVDLAELLRAGAPFPPRLEAEAGARSVELEYRPDGGTREAGAEIDPQERDDVVRRVLEAGYERGETTIERLEPDVADRVAADDRFETVGSRVFVPLSATAPYARNWRPLVRTVLDHLEDVLADFRRIVSRVRAAGAARPLTIGCESIVEMLETLSLVVRRADADSRYVRDRTDHRQGELLATIEDATTQLRSDDNA</sequence>
<organism evidence="1 2">
    <name type="scientific">Natrinema salaciae</name>
    <dbReference type="NCBI Taxonomy" id="1186196"/>
    <lineage>
        <taxon>Archaea</taxon>
        <taxon>Methanobacteriati</taxon>
        <taxon>Methanobacteriota</taxon>
        <taxon>Stenosarchaea group</taxon>
        <taxon>Halobacteria</taxon>
        <taxon>Halobacteriales</taxon>
        <taxon>Natrialbaceae</taxon>
        <taxon>Natrinema</taxon>
    </lineage>
</organism>
<dbReference type="OrthoDB" id="176582at2157"/>
<evidence type="ECO:0000313" key="2">
    <source>
        <dbReference type="Proteomes" id="UP000199114"/>
    </source>
</evidence>
<dbReference type="STRING" id="1186196.SAMN04489841_3667"/>
<dbReference type="RefSeq" id="WP_090620221.1">
    <property type="nucleotide sequence ID" value="NZ_FOFD01000005.1"/>
</dbReference>
<name>A0A1H9NN69_9EURY</name>